<evidence type="ECO:0000313" key="1">
    <source>
        <dbReference type="EMBL" id="KAK8556623.1"/>
    </source>
</evidence>
<dbReference type="EMBL" id="JBBPBM010000017">
    <property type="protein sequence ID" value="KAK8556623.1"/>
    <property type="molecule type" value="Genomic_DNA"/>
</dbReference>
<keyword evidence="2" id="KW-1185">Reference proteome</keyword>
<evidence type="ECO:0000313" key="2">
    <source>
        <dbReference type="Proteomes" id="UP001472677"/>
    </source>
</evidence>
<organism evidence="1 2">
    <name type="scientific">Hibiscus sabdariffa</name>
    <name type="common">roselle</name>
    <dbReference type="NCBI Taxonomy" id="183260"/>
    <lineage>
        <taxon>Eukaryota</taxon>
        <taxon>Viridiplantae</taxon>
        <taxon>Streptophyta</taxon>
        <taxon>Embryophyta</taxon>
        <taxon>Tracheophyta</taxon>
        <taxon>Spermatophyta</taxon>
        <taxon>Magnoliopsida</taxon>
        <taxon>eudicotyledons</taxon>
        <taxon>Gunneridae</taxon>
        <taxon>Pentapetalae</taxon>
        <taxon>rosids</taxon>
        <taxon>malvids</taxon>
        <taxon>Malvales</taxon>
        <taxon>Malvaceae</taxon>
        <taxon>Malvoideae</taxon>
        <taxon>Hibiscus</taxon>
    </lineage>
</organism>
<proteinExistence type="predicted"/>
<accession>A0ABR2EAN4</accession>
<comment type="caution">
    <text evidence="1">The sequence shown here is derived from an EMBL/GenBank/DDBJ whole genome shotgun (WGS) entry which is preliminary data.</text>
</comment>
<protein>
    <submittedName>
        <fullName evidence="1">Uncharacterized protein</fullName>
    </submittedName>
</protein>
<name>A0ABR2EAN4_9ROSI</name>
<dbReference type="Proteomes" id="UP001472677">
    <property type="component" value="Unassembled WGS sequence"/>
</dbReference>
<gene>
    <name evidence="1" type="ORF">V6N12_003020</name>
</gene>
<sequence>MEALKVRAGELDKLLPSYEFNGDALSLLEANGFSVNGVMIFSADASSSNDHYYERKSQDFLLNSSLMLYKIL</sequence>
<reference evidence="1 2" key="1">
    <citation type="journal article" date="2024" name="G3 (Bethesda)">
        <title>Genome assembly of Hibiscus sabdariffa L. provides insights into metabolisms of medicinal natural products.</title>
        <authorList>
            <person name="Kim T."/>
        </authorList>
    </citation>
    <scope>NUCLEOTIDE SEQUENCE [LARGE SCALE GENOMIC DNA]</scope>
    <source>
        <strain evidence="1">TK-2024</strain>
        <tissue evidence="1">Old leaves</tissue>
    </source>
</reference>